<dbReference type="FunCoup" id="A0A067PXP6">
    <property type="interactions" value="339"/>
</dbReference>
<dbReference type="GO" id="GO:0006606">
    <property type="term" value="P:protein import into nucleus"/>
    <property type="evidence" value="ECO:0007669"/>
    <property type="project" value="TreeGrafter"/>
</dbReference>
<reference evidence="5" key="1">
    <citation type="journal article" date="2014" name="Proc. Natl. Acad. Sci. U.S.A.">
        <title>Extensive sampling of basidiomycete genomes demonstrates inadequacy of the white-rot/brown-rot paradigm for wood decay fungi.</title>
        <authorList>
            <person name="Riley R."/>
            <person name="Salamov A.A."/>
            <person name="Brown D.W."/>
            <person name="Nagy L.G."/>
            <person name="Floudas D."/>
            <person name="Held B.W."/>
            <person name="Levasseur A."/>
            <person name="Lombard V."/>
            <person name="Morin E."/>
            <person name="Otillar R."/>
            <person name="Lindquist E.A."/>
            <person name="Sun H."/>
            <person name="LaButti K.M."/>
            <person name="Schmutz J."/>
            <person name="Jabbour D."/>
            <person name="Luo H."/>
            <person name="Baker S.E."/>
            <person name="Pisabarro A.G."/>
            <person name="Walton J.D."/>
            <person name="Blanchette R.A."/>
            <person name="Henrissat B."/>
            <person name="Martin F."/>
            <person name="Cullen D."/>
            <person name="Hibbett D.S."/>
            <person name="Grigoriev I.V."/>
        </authorList>
    </citation>
    <scope>NUCLEOTIDE SEQUENCE [LARGE SCALE GENOMIC DNA]</scope>
    <source>
        <strain evidence="5">MUCL 33604</strain>
    </source>
</reference>
<dbReference type="InParanoid" id="A0A067PXP6"/>
<gene>
    <name evidence="4" type="ORF">JAAARDRAFT_205498</name>
</gene>
<dbReference type="STRING" id="933084.A0A067PXP6"/>
<dbReference type="HOGENOM" id="CLU_081345_1_2_1"/>
<dbReference type="GO" id="GO:0031267">
    <property type="term" value="F:small GTPase binding"/>
    <property type="evidence" value="ECO:0007669"/>
    <property type="project" value="TreeGrafter"/>
</dbReference>
<proteinExistence type="inferred from homology"/>
<keyword evidence="5" id="KW-1185">Reference proteome</keyword>
<dbReference type="PANTHER" id="PTHR15837">
    <property type="entry name" value="RAN GUANINE NUCLEOTIDE RELEASE FACTOR"/>
    <property type="match status" value="1"/>
</dbReference>
<evidence type="ECO:0000256" key="2">
    <source>
        <dbReference type="ARBA" id="ARBA00022448"/>
    </source>
</evidence>
<name>A0A067PXP6_9AGAM</name>
<dbReference type="Pfam" id="PF04603">
    <property type="entry name" value="Mog1"/>
    <property type="match status" value="1"/>
</dbReference>
<dbReference type="Proteomes" id="UP000027265">
    <property type="component" value="Unassembled WGS sequence"/>
</dbReference>
<accession>A0A067PXP6</accession>
<dbReference type="EMBL" id="KL197715">
    <property type="protein sequence ID" value="KDQ59449.1"/>
    <property type="molecule type" value="Genomic_DNA"/>
</dbReference>
<dbReference type="AlphaFoldDB" id="A0A067PXP6"/>
<evidence type="ECO:0000256" key="3">
    <source>
        <dbReference type="ARBA" id="ARBA00022927"/>
    </source>
</evidence>
<dbReference type="PANTHER" id="PTHR15837:SF0">
    <property type="entry name" value="RAN GUANINE NUCLEOTIDE RELEASE FACTOR"/>
    <property type="match status" value="1"/>
</dbReference>
<dbReference type="InterPro" id="IPR007681">
    <property type="entry name" value="Mog1"/>
</dbReference>
<dbReference type="GO" id="GO:0005634">
    <property type="term" value="C:nucleus"/>
    <property type="evidence" value="ECO:0007669"/>
    <property type="project" value="TreeGrafter"/>
</dbReference>
<evidence type="ECO:0000256" key="1">
    <source>
        <dbReference type="ARBA" id="ARBA00010307"/>
    </source>
</evidence>
<dbReference type="OrthoDB" id="10255285at2759"/>
<dbReference type="InterPro" id="IPR016123">
    <property type="entry name" value="Mog1/PsbP_a/b/a-sand"/>
</dbReference>
<evidence type="ECO:0008006" key="6">
    <source>
        <dbReference type="Google" id="ProtNLM"/>
    </source>
</evidence>
<keyword evidence="3" id="KW-0653">Protein transport</keyword>
<protein>
    <recommendedName>
        <fullName evidence="6">Mog1p/PsbP-like protein</fullName>
    </recommendedName>
</protein>
<dbReference type="SUPFAM" id="SSF55724">
    <property type="entry name" value="Mog1p/PsbP-like"/>
    <property type="match status" value="1"/>
</dbReference>
<dbReference type="GO" id="GO:0005085">
    <property type="term" value="F:guanyl-nucleotide exchange factor activity"/>
    <property type="evidence" value="ECO:0007669"/>
    <property type="project" value="TreeGrafter"/>
</dbReference>
<organism evidence="4 5">
    <name type="scientific">Jaapia argillacea MUCL 33604</name>
    <dbReference type="NCBI Taxonomy" id="933084"/>
    <lineage>
        <taxon>Eukaryota</taxon>
        <taxon>Fungi</taxon>
        <taxon>Dikarya</taxon>
        <taxon>Basidiomycota</taxon>
        <taxon>Agaricomycotina</taxon>
        <taxon>Agaricomycetes</taxon>
        <taxon>Agaricomycetidae</taxon>
        <taxon>Jaapiales</taxon>
        <taxon>Jaapiaceae</taxon>
        <taxon>Jaapia</taxon>
    </lineage>
</organism>
<dbReference type="Gene3D" id="3.40.1000.10">
    <property type="entry name" value="Mog1/PsbP, alpha/beta/alpha sandwich"/>
    <property type="match status" value="1"/>
</dbReference>
<sequence length="176" mass="19234">MPPKPLFGGAIIADFPTDLLDASDIREVPDSQEVFLYRSSSVSIIVEILQGVDEADPLSAARFHFDSLATDNAASSNEVHGIIIIPNDRGDDTPSPIVLSGTQFIPKFNHTIPDEVRILLALYRVKDKGVDLVLTWNVPVKAVDSGAVGEEEFLKVKKDFDVAAISLRILEFDLFA</sequence>
<evidence type="ECO:0000313" key="5">
    <source>
        <dbReference type="Proteomes" id="UP000027265"/>
    </source>
</evidence>
<comment type="similarity">
    <text evidence="1">Belongs to the MOG1 family.</text>
</comment>
<evidence type="ECO:0000313" key="4">
    <source>
        <dbReference type="EMBL" id="KDQ59449.1"/>
    </source>
</evidence>
<keyword evidence="2" id="KW-0813">Transport</keyword>